<keyword evidence="2" id="KW-0472">Membrane</keyword>
<reference evidence="5" key="1">
    <citation type="submission" date="2023-07" db="EMBL/GenBank/DDBJ databases">
        <title>30 novel species of actinomycetes from the DSMZ collection.</title>
        <authorList>
            <person name="Nouioui I."/>
        </authorList>
    </citation>
    <scope>NUCLEOTIDE SEQUENCE [LARGE SCALE GENOMIC DNA]</scope>
    <source>
        <strain evidence="5">DSM 42041</strain>
    </source>
</reference>
<organism evidence="4 5">
    <name type="scientific">Streptomyces hazeniae</name>
    <dbReference type="NCBI Taxonomy" id="3075538"/>
    <lineage>
        <taxon>Bacteria</taxon>
        <taxon>Bacillati</taxon>
        <taxon>Actinomycetota</taxon>
        <taxon>Actinomycetes</taxon>
        <taxon>Kitasatosporales</taxon>
        <taxon>Streptomycetaceae</taxon>
        <taxon>Streptomyces</taxon>
    </lineage>
</organism>
<dbReference type="SUPFAM" id="SSF47413">
    <property type="entry name" value="lambda repressor-like DNA-binding domains"/>
    <property type="match status" value="1"/>
</dbReference>
<evidence type="ECO:0000256" key="2">
    <source>
        <dbReference type="SAM" id="Phobius"/>
    </source>
</evidence>
<dbReference type="PROSITE" id="PS50943">
    <property type="entry name" value="HTH_CROC1"/>
    <property type="match status" value="1"/>
</dbReference>
<name>A0ABU2NYQ3_9ACTN</name>
<evidence type="ECO:0000313" key="4">
    <source>
        <dbReference type="EMBL" id="MDT0382122.1"/>
    </source>
</evidence>
<gene>
    <name evidence="4" type="ORF">RM572_25505</name>
</gene>
<keyword evidence="5" id="KW-1185">Reference proteome</keyword>
<dbReference type="InterPro" id="IPR010982">
    <property type="entry name" value="Lambda_DNA-bd_dom_sf"/>
</dbReference>
<dbReference type="Pfam" id="PF13560">
    <property type="entry name" value="HTH_31"/>
    <property type="match status" value="1"/>
</dbReference>
<dbReference type="CDD" id="cd00093">
    <property type="entry name" value="HTH_XRE"/>
    <property type="match status" value="1"/>
</dbReference>
<dbReference type="SMART" id="SM00530">
    <property type="entry name" value="HTH_XRE"/>
    <property type="match status" value="1"/>
</dbReference>
<proteinExistence type="predicted"/>
<comment type="caution">
    <text evidence="4">The sequence shown here is derived from an EMBL/GenBank/DDBJ whole genome shotgun (WGS) entry which is preliminary data.</text>
</comment>
<feature type="compositionally biased region" description="Pro residues" evidence="1">
    <location>
        <begin position="105"/>
        <end position="114"/>
    </location>
</feature>
<feature type="domain" description="HTH cro/C1-type" evidence="3">
    <location>
        <begin position="21"/>
        <end position="75"/>
    </location>
</feature>
<accession>A0ABU2NYQ3</accession>
<feature type="transmembrane region" description="Helical" evidence="2">
    <location>
        <begin position="126"/>
        <end position="150"/>
    </location>
</feature>
<dbReference type="RefSeq" id="WP_311675730.1">
    <property type="nucleotide sequence ID" value="NZ_JAVREQ010000030.1"/>
</dbReference>
<sequence>MQARGKVLPGNGRCKDLARELRALRGRSGLTLAALAERTCYSKSSWERYLNGKSVPPEAAVRAFASAVGVPPGRLLVLHGLAETHEEGTGVPAKPEPEASGPPVAGGPPVPAGPGPDATGRPRRRLAVPALCILLGLLMGVATGIGVALLPGDGGAAAGPGASSLAAEDATNQAPGCVGFACNGRDAERFGCHLEVWTAAVRKVGARYVELRYSPVCQAAWARVSYADVGDAAVVEGPEDHSARRTIVYGHDVYSPMVDAPFPASARACVTLAEGRTVCTPRGGASPAPAASPHETRS</sequence>
<evidence type="ECO:0000259" key="3">
    <source>
        <dbReference type="PROSITE" id="PS50943"/>
    </source>
</evidence>
<dbReference type="Gene3D" id="1.10.260.40">
    <property type="entry name" value="lambda repressor-like DNA-binding domains"/>
    <property type="match status" value="1"/>
</dbReference>
<feature type="region of interest" description="Disordered" evidence="1">
    <location>
        <begin position="84"/>
        <end position="122"/>
    </location>
</feature>
<keyword evidence="2" id="KW-1133">Transmembrane helix</keyword>
<dbReference type="InterPro" id="IPR021224">
    <property type="entry name" value="DUF2690"/>
</dbReference>
<keyword evidence="2" id="KW-0812">Transmembrane</keyword>
<evidence type="ECO:0000256" key="1">
    <source>
        <dbReference type="SAM" id="MobiDB-lite"/>
    </source>
</evidence>
<dbReference type="InterPro" id="IPR001387">
    <property type="entry name" value="Cro/C1-type_HTH"/>
</dbReference>
<dbReference type="Proteomes" id="UP001183414">
    <property type="component" value="Unassembled WGS sequence"/>
</dbReference>
<evidence type="ECO:0000313" key="5">
    <source>
        <dbReference type="Proteomes" id="UP001183414"/>
    </source>
</evidence>
<dbReference type="EMBL" id="JAVREQ010000030">
    <property type="protein sequence ID" value="MDT0382122.1"/>
    <property type="molecule type" value="Genomic_DNA"/>
</dbReference>
<dbReference type="Pfam" id="PF10901">
    <property type="entry name" value="DUF2690"/>
    <property type="match status" value="1"/>
</dbReference>
<protein>
    <submittedName>
        <fullName evidence="4">Helix-turn-helix domain-containing protein</fullName>
    </submittedName>
</protein>